<gene>
    <name evidence="1" type="ORF">RFI_02398</name>
</gene>
<dbReference type="SUPFAM" id="SSF117281">
    <property type="entry name" value="Kelch motif"/>
    <property type="match status" value="1"/>
</dbReference>
<name>X6PAM0_RETFI</name>
<dbReference type="AlphaFoldDB" id="X6PAM0"/>
<dbReference type="Gene3D" id="2.120.10.80">
    <property type="entry name" value="Kelch-type beta propeller"/>
    <property type="match status" value="1"/>
</dbReference>
<dbReference type="InterPro" id="IPR015915">
    <property type="entry name" value="Kelch-typ_b-propeller"/>
</dbReference>
<reference evidence="1 2" key="1">
    <citation type="journal article" date="2013" name="Curr. Biol.">
        <title>The Genome of the Foraminiferan Reticulomyxa filosa.</title>
        <authorList>
            <person name="Glockner G."/>
            <person name="Hulsmann N."/>
            <person name="Schleicher M."/>
            <person name="Noegel A.A."/>
            <person name="Eichinger L."/>
            <person name="Gallinger C."/>
            <person name="Pawlowski J."/>
            <person name="Sierra R."/>
            <person name="Euteneuer U."/>
            <person name="Pillet L."/>
            <person name="Moustafa A."/>
            <person name="Platzer M."/>
            <person name="Groth M."/>
            <person name="Szafranski K."/>
            <person name="Schliwa M."/>
        </authorList>
    </citation>
    <scope>NUCLEOTIDE SEQUENCE [LARGE SCALE GENOMIC DNA]</scope>
</reference>
<sequence>MAKQTTTQKSHERETEQTQQLNTHFQALKELPISLRDSQCVLHKHELIICGGLGQRACYSYHTLKNEYKFICAYPSHVKLWGHCAVKLVDNNNKHRNQITLLSFGGFNKHTLVMKYVSIWGDDNNSNNENKNENVMNESRELNESNQTNQTITINGFLSRTIAIIRLSLEGMMTIIEECVQ</sequence>
<evidence type="ECO:0000313" key="2">
    <source>
        <dbReference type="Proteomes" id="UP000023152"/>
    </source>
</evidence>
<organism evidence="1 2">
    <name type="scientific">Reticulomyxa filosa</name>
    <dbReference type="NCBI Taxonomy" id="46433"/>
    <lineage>
        <taxon>Eukaryota</taxon>
        <taxon>Sar</taxon>
        <taxon>Rhizaria</taxon>
        <taxon>Retaria</taxon>
        <taxon>Foraminifera</taxon>
        <taxon>Monothalamids</taxon>
        <taxon>Reticulomyxidae</taxon>
        <taxon>Reticulomyxa</taxon>
    </lineage>
</organism>
<accession>X6PAM0</accession>
<proteinExistence type="predicted"/>
<comment type="caution">
    <text evidence="1">The sequence shown here is derived from an EMBL/GenBank/DDBJ whole genome shotgun (WGS) entry which is preliminary data.</text>
</comment>
<protein>
    <submittedName>
        <fullName evidence="1">Uncharacterized protein</fullName>
    </submittedName>
</protein>
<dbReference type="EMBL" id="ASPP01002352">
    <property type="protein sequence ID" value="ETO34692.1"/>
    <property type="molecule type" value="Genomic_DNA"/>
</dbReference>
<keyword evidence="2" id="KW-1185">Reference proteome</keyword>
<evidence type="ECO:0000313" key="1">
    <source>
        <dbReference type="EMBL" id="ETO34692.1"/>
    </source>
</evidence>
<dbReference type="Proteomes" id="UP000023152">
    <property type="component" value="Unassembled WGS sequence"/>
</dbReference>